<reference evidence="1 2" key="1">
    <citation type="submission" date="2015-07" db="EMBL/GenBank/DDBJ databases">
        <title>Draft genome of Bellilinea caldifistulae DSM 17877.</title>
        <authorList>
            <person name="Hemp J."/>
            <person name="Ward L.M."/>
            <person name="Pace L.A."/>
            <person name="Fischer W.W."/>
        </authorList>
    </citation>
    <scope>NUCLEOTIDE SEQUENCE [LARGE SCALE GENOMIC DNA]</scope>
    <source>
        <strain evidence="1 2">GOMI-1</strain>
    </source>
</reference>
<dbReference type="RefSeq" id="WP_061913287.1">
    <property type="nucleotide sequence ID" value="NZ_LGHJ01000015.1"/>
</dbReference>
<dbReference type="AlphaFoldDB" id="A0A0P6XIF9"/>
<sequence>MQEAYHERLRQVKPSPPQRLWGRLPRSLALARNDVYKVDLSHPASAAALGEIATLAVGEQGEKLDD</sequence>
<keyword evidence="2" id="KW-1185">Reference proteome</keyword>
<evidence type="ECO:0000313" key="2">
    <source>
        <dbReference type="Proteomes" id="UP000050514"/>
    </source>
</evidence>
<gene>
    <name evidence="1" type="ORF">AC812_10010</name>
</gene>
<accession>A0A0P6XIF9</accession>
<dbReference type="EMBL" id="LGHJ01000015">
    <property type="protein sequence ID" value="KPL75270.1"/>
    <property type="molecule type" value="Genomic_DNA"/>
</dbReference>
<proteinExistence type="predicted"/>
<evidence type="ECO:0000313" key="1">
    <source>
        <dbReference type="EMBL" id="KPL75270.1"/>
    </source>
</evidence>
<name>A0A0P6XIF9_9CHLR</name>
<organism evidence="1 2">
    <name type="scientific">Bellilinea caldifistulae</name>
    <dbReference type="NCBI Taxonomy" id="360411"/>
    <lineage>
        <taxon>Bacteria</taxon>
        <taxon>Bacillati</taxon>
        <taxon>Chloroflexota</taxon>
        <taxon>Anaerolineae</taxon>
        <taxon>Anaerolineales</taxon>
        <taxon>Anaerolineaceae</taxon>
        <taxon>Bellilinea</taxon>
    </lineage>
</organism>
<comment type="caution">
    <text evidence="1">The sequence shown here is derived from an EMBL/GenBank/DDBJ whole genome shotgun (WGS) entry which is preliminary data.</text>
</comment>
<dbReference type="Proteomes" id="UP000050514">
    <property type="component" value="Unassembled WGS sequence"/>
</dbReference>
<protein>
    <submittedName>
        <fullName evidence="1">Uncharacterized protein</fullName>
    </submittedName>
</protein>
<dbReference type="STRING" id="360411.AC812_10010"/>